<gene>
    <name evidence="2" type="ORF">DES32_2022</name>
</gene>
<protein>
    <recommendedName>
        <fullName evidence="1">Segregation and condensation protein A</fullName>
    </recommendedName>
</protein>
<organism evidence="2 3">
    <name type="scientific">Methylovirgula ligni</name>
    <dbReference type="NCBI Taxonomy" id="569860"/>
    <lineage>
        <taxon>Bacteria</taxon>
        <taxon>Pseudomonadati</taxon>
        <taxon>Pseudomonadota</taxon>
        <taxon>Alphaproteobacteria</taxon>
        <taxon>Hyphomicrobiales</taxon>
        <taxon>Beijerinckiaceae</taxon>
        <taxon>Methylovirgula</taxon>
    </lineage>
</organism>
<dbReference type="PANTHER" id="PTHR33969:SF2">
    <property type="entry name" value="SEGREGATION AND CONDENSATION PROTEIN A"/>
    <property type="match status" value="1"/>
</dbReference>
<reference evidence="2 3" key="1">
    <citation type="submission" date="2018-08" db="EMBL/GenBank/DDBJ databases">
        <title>Genomic Encyclopedia of Type Strains, Phase IV (KMG-IV): sequencing the most valuable type-strain genomes for metagenomic binning, comparative biology and taxonomic classification.</title>
        <authorList>
            <person name="Goeker M."/>
        </authorList>
    </citation>
    <scope>NUCLEOTIDE SEQUENCE [LARGE SCALE GENOMIC DNA]</scope>
    <source>
        <strain evidence="2 3">BW863</strain>
    </source>
</reference>
<comment type="caution">
    <text evidence="2">The sequence shown here is derived from an EMBL/GenBank/DDBJ whole genome shotgun (WGS) entry which is preliminary data.</text>
</comment>
<dbReference type="Gene3D" id="6.10.250.2410">
    <property type="match status" value="1"/>
</dbReference>
<evidence type="ECO:0000313" key="2">
    <source>
        <dbReference type="EMBL" id="REF85981.1"/>
    </source>
</evidence>
<dbReference type="InterPro" id="IPR003768">
    <property type="entry name" value="ScpA"/>
</dbReference>
<dbReference type="EMBL" id="QUMO01000003">
    <property type="protein sequence ID" value="REF85981.1"/>
    <property type="molecule type" value="Genomic_DNA"/>
</dbReference>
<dbReference type="RefSeq" id="WP_115836574.1">
    <property type="nucleotide sequence ID" value="NZ_CP025086.1"/>
</dbReference>
<dbReference type="PANTHER" id="PTHR33969">
    <property type="entry name" value="SEGREGATION AND CONDENSATION PROTEIN A"/>
    <property type="match status" value="1"/>
</dbReference>
<evidence type="ECO:0000313" key="3">
    <source>
        <dbReference type="Proteomes" id="UP000256900"/>
    </source>
</evidence>
<dbReference type="Pfam" id="PF02616">
    <property type="entry name" value="SMC_ScpA"/>
    <property type="match status" value="1"/>
</dbReference>
<keyword evidence="3" id="KW-1185">Reference proteome</keyword>
<dbReference type="OrthoDB" id="9793741at2"/>
<evidence type="ECO:0000256" key="1">
    <source>
        <dbReference type="ARBA" id="ARBA00044777"/>
    </source>
</evidence>
<proteinExistence type="predicted"/>
<dbReference type="Proteomes" id="UP000256900">
    <property type="component" value="Unassembled WGS sequence"/>
</dbReference>
<dbReference type="AlphaFoldDB" id="A0A3D9YW92"/>
<name>A0A3D9YW92_9HYPH</name>
<accession>A0A3D9YW92</accession>
<sequence>MQPTGQKENSAFEQNAPQSEAAFLVDVDGFEGPLDLLLELARRQKVDLAKISVLALAEQYLAFIEAARNLRFELAADYLVMAAWLAYLKSRLLLPKQEKDEEPLAEDLAAALAFRLQRLEAIRAAADALVNRPRLGRDIFPRGQPEGVEILRRPQWQASLHDLLAAYARQRQKHVVTKLQLRQRFTWSLIEARAALEKLAGQALDWTVLDSYLMTYFTTPEARRAVKASSLAAALEMVRQGVISLRQDRAFAPLWIKKRDEAASATPSLQ</sequence>